<dbReference type="Gene3D" id="3.40.800.10">
    <property type="entry name" value="Ureohydrolase domain"/>
    <property type="match status" value="1"/>
</dbReference>
<dbReference type="InterPro" id="IPR005925">
    <property type="entry name" value="Agmatinase-rel"/>
</dbReference>
<dbReference type="InterPro" id="IPR006035">
    <property type="entry name" value="Ureohydrolase"/>
</dbReference>
<keyword evidence="2 4" id="KW-0479">Metal-binding</keyword>
<feature type="binding site" evidence="4">
    <location>
        <position position="164"/>
    </location>
    <ligand>
        <name>Mn(2+)</name>
        <dbReference type="ChEBI" id="CHEBI:29035"/>
        <label>1</label>
    </ligand>
</feature>
<dbReference type="AlphaFoldDB" id="D5GMS1"/>
<dbReference type="KEGG" id="tml:GSTUM_00010907001"/>
<feature type="signal peptide" evidence="6">
    <location>
        <begin position="1"/>
        <end position="19"/>
    </location>
</feature>
<reference evidence="7 8" key="1">
    <citation type="journal article" date="2010" name="Nature">
        <title>Perigord black truffle genome uncovers evolutionary origins and mechanisms of symbiosis.</title>
        <authorList>
            <person name="Martin F."/>
            <person name="Kohler A."/>
            <person name="Murat C."/>
            <person name="Balestrini R."/>
            <person name="Coutinho P.M."/>
            <person name="Jaillon O."/>
            <person name="Montanini B."/>
            <person name="Morin E."/>
            <person name="Noel B."/>
            <person name="Percudani R."/>
            <person name="Porcel B."/>
            <person name="Rubini A."/>
            <person name="Amicucci A."/>
            <person name="Amselem J."/>
            <person name="Anthouard V."/>
            <person name="Arcioni S."/>
            <person name="Artiguenave F."/>
            <person name="Aury J.M."/>
            <person name="Ballario P."/>
            <person name="Bolchi A."/>
            <person name="Brenna A."/>
            <person name="Brun A."/>
            <person name="Buee M."/>
            <person name="Cantarel B."/>
            <person name="Chevalier G."/>
            <person name="Couloux A."/>
            <person name="Da Silva C."/>
            <person name="Denoeud F."/>
            <person name="Duplessis S."/>
            <person name="Ghignone S."/>
            <person name="Hilselberger B."/>
            <person name="Iotti M."/>
            <person name="Marcais B."/>
            <person name="Mello A."/>
            <person name="Miranda M."/>
            <person name="Pacioni G."/>
            <person name="Quesneville H."/>
            <person name="Riccioni C."/>
            <person name="Ruotolo R."/>
            <person name="Splivallo R."/>
            <person name="Stocchi V."/>
            <person name="Tisserant E."/>
            <person name="Viscomi A.R."/>
            <person name="Zambonelli A."/>
            <person name="Zampieri E."/>
            <person name="Henrissat B."/>
            <person name="Lebrun M.H."/>
            <person name="Paolocci F."/>
            <person name="Bonfante P."/>
            <person name="Ottonello S."/>
            <person name="Wincker P."/>
        </authorList>
    </citation>
    <scope>NUCLEOTIDE SEQUENCE [LARGE SCALE GENOMIC DNA]</scope>
    <source>
        <strain evidence="7 8">Mel28</strain>
    </source>
</reference>
<dbReference type="CDD" id="cd11592">
    <property type="entry name" value="Agmatinase_PAH"/>
    <property type="match status" value="1"/>
</dbReference>
<evidence type="ECO:0000256" key="3">
    <source>
        <dbReference type="ARBA" id="ARBA00022801"/>
    </source>
</evidence>
<dbReference type="PROSITE" id="PS51409">
    <property type="entry name" value="ARGINASE_2"/>
    <property type="match status" value="1"/>
</dbReference>
<evidence type="ECO:0000313" key="8">
    <source>
        <dbReference type="Proteomes" id="UP000006911"/>
    </source>
</evidence>
<evidence type="ECO:0000256" key="4">
    <source>
        <dbReference type="PIRSR" id="PIRSR036979-1"/>
    </source>
</evidence>
<dbReference type="InParanoid" id="D5GMS1"/>
<dbReference type="STRING" id="656061.D5GMS1"/>
<accession>D5GMS1</accession>
<dbReference type="GeneID" id="9185150"/>
<feature type="binding site" evidence="4">
    <location>
        <position position="290"/>
    </location>
    <ligand>
        <name>Mn(2+)</name>
        <dbReference type="ChEBI" id="CHEBI:29035"/>
        <label>1</label>
    </ligand>
</feature>
<evidence type="ECO:0000256" key="2">
    <source>
        <dbReference type="ARBA" id="ARBA00022723"/>
    </source>
</evidence>
<dbReference type="EMBL" id="FN430359">
    <property type="protein sequence ID" value="CAZ85814.1"/>
    <property type="molecule type" value="Genomic_DNA"/>
</dbReference>
<feature type="binding site" evidence="4">
    <location>
        <position position="187"/>
    </location>
    <ligand>
        <name>Mn(2+)</name>
        <dbReference type="ChEBI" id="CHEBI:29035"/>
        <label>1</label>
    </ligand>
</feature>
<dbReference type="PROSITE" id="PS01053">
    <property type="entry name" value="ARGINASE_1"/>
    <property type="match status" value="1"/>
</dbReference>
<dbReference type="Proteomes" id="UP000006911">
    <property type="component" value="Unassembled WGS sequence"/>
</dbReference>
<dbReference type="eggNOG" id="KOG2964">
    <property type="taxonomic scope" value="Eukaryota"/>
</dbReference>
<protein>
    <submittedName>
        <fullName evidence="7">(Perigord truffle) hypothetical protein</fullName>
    </submittedName>
</protein>
<keyword evidence="6" id="KW-0732">Signal</keyword>
<dbReference type="GO" id="GO:0033389">
    <property type="term" value="P:putrescine biosynthetic process from arginine, via agmatine"/>
    <property type="evidence" value="ECO:0007669"/>
    <property type="project" value="TreeGrafter"/>
</dbReference>
<comment type="cofactor">
    <cofactor evidence="4">
        <name>Mn(2+)</name>
        <dbReference type="ChEBI" id="CHEBI:29035"/>
    </cofactor>
    <text evidence="4">Binds 2 manganese ions per subunit.</text>
</comment>
<sequence>MKSLLSLLLPFLPLALSRAGKEYIEEDILNLRQKWAVEHPFGGISTFAHLQHVRCLVDPHEEFDIAILGAPFDTAVSYRPGARFGPRAIRAASARQSESRGFNVRAGINPYLSDVKILDCGDIPISPFDNELALRQMTEAYKELMSRSTPSGRRPIIVTLGGDHSIALAALRGVNSVYGPVSVVHFDAHLDTWYPTKYPSSWPTLQSAFTHGTMFHLAYNESLLLPTYNIHAGLRTRLSGADMSDYAGDDAQGWARISTDDIDDIGVAGIVKRIVDHVGKSKVYLSIDIDVLDPGIAPGTGTPEAGGWTTRELIRILRGIEGLDVVGVDVVEVAPAYDCAENTALAASQVVFEVLSSLAKKARATVKLEGEGEARDEL</sequence>
<feature type="binding site" evidence="4">
    <location>
        <position position="191"/>
    </location>
    <ligand>
        <name>Mn(2+)</name>
        <dbReference type="ChEBI" id="CHEBI:29035"/>
        <label>1</label>
    </ligand>
</feature>
<dbReference type="Pfam" id="PF00491">
    <property type="entry name" value="Arginase"/>
    <property type="match status" value="1"/>
</dbReference>
<dbReference type="PRINTS" id="PR00116">
    <property type="entry name" value="ARGINASE"/>
</dbReference>
<organism evidence="7 8">
    <name type="scientific">Tuber melanosporum (strain Mel28)</name>
    <name type="common">Perigord black truffle</name>
    <dbReference type="NCBI Taxonomy" id="656061"/>
    <lineage>
        <taxon>Eukaryota</taxon>
        <taxon>Fungi</taxon>
        <taxon>Dikarya</taxon>
        <taxon>Ascomycota</taxon>
        <taxon>Pezizomycotina</taxon>
        <taxon>Pezizomycetes</taxon>
        <taxon>Pezizales</taxon>
        <taxon>Tuberaceae</taxon>
        <taxon>Tuber</taxon>
    </lineage>
</organism>
<feature type="binding site" evidence="4">
    <location>
        <position position="288"/>
    </location>
    <ligand>
        <name>Mn(2+)</name>
        <dbReference type="ChEBI" id="CHEBI:29035"/>
        <label>1</label>
    </ligand>
</feature>
<dbReference type="GO" id="GO:0008783">
    <property type="term" value="F:agmatinase activity"/>
    <property type="evidence" value="ECO:0007669"/>
    <property type="project" value="TreeGrafter"/>
</dbReference>
<dbReference type="PANTHER" id="PTHR11358:SF26">
    <property type="entry name" value="GUANIDINO ACID HYDROLASE, MITOCHONDRIAL"/>
    <property type="match status" value="1"/>
</dbReference>
<dbReference type="GO" id="GO:0046872">
    <property type="term" value="F:metal ion binding"/>
    <property type="evidence" value="ECO:0007669"/>
    <property type="project" value="UniProtKB-KW"/>
</dbReference>
<keyword evidence="4" id="KW-0464">Manganese</keyword>
<evidence type="ECO:0000256" key="5">
    <source>
        <dbReference type="RuleBase" id="RU003684"/>
    </source>
</evidence>
<gene>
    <name evidence="7" type="ORF">GSTUM_00010907001</name>
</gene>
<dbReference type="InterPro" id="IPR023696">
    <property type="entry name" value="Ureohydrolase_dom_sf"/>
</dbReference>
<evidence type="ECO:0000256" key="6">
    <source>
        <dbReference type="SAM" id="SignalP"/>
    </source>
</evidence>
<name>D5GMS1_TUBMM</name>
<dbReference type="HOGENOM" id="CLU_039478_1_1_1"/>
<evidence type="ECO:0000313" key="7">
    <source>
        <dbReference type="EMBL" id="CAZ85814.1"/>
    </source>
</evidence>
<keyword evidence="8" id="KW-1185">Reference proteome</keyword>
<proteinExistence type="inferred from homology"/>
<dbReference type="OMA" id="YELTTIM"/>
<dbReference type="NCBIfam" id="TIGR01230">
    <property type="entry name" value="agmatinase"/>
    <property type="match status" value="1"/>
</dbReference>
<dbReference type="SUPFAM" id="SSF52768">
    <property type="entry name" value="Arginase/deacetylase"/>
    <property type="match status" value="1"/>
</dbReference>
<evidence type="ECO:0000256" key="1">
    <source>
        <dbReference type="ARBA" id="ARBA00009227"/>
    </source>
</evidence>
<dbReference type="FunFam" id="3.40.800.10:FF:000014">
    <property type="entry name" value="Arginase family protein"/>
    <property type="match status" value="1"/>
</dbReference>
<feature type="binding site" evidence="4">
    <location>
        <position position="189"/>
    </location>
    <ligand>
        <name>Mn(2+)</name>
        <dbReference type="ChEBI" id="CHEBI:29035"/>
        <label>1</label>
    </ligand>
</feature>
<dbReference type="PANTHER" id="PTHR11358">
    <property type="entry name" value="ARGINASE/AGMATINASE"/>
    <property type="match status" value="1"/>
</dbReference>
<feature type="chain" id="PRO_5003072161" evidence="6">
    <location>
        <begin position="20"/>
        <end position="378"/>
    </location>
</feature>
<comment type="similarity">
    <text evidence="1">Belongs to the arginase family. Agmatinase subfamily.</text>
</comment>
<dbReference type="InterPro" id="IPR020855">
    <property type="entry name" value="Ureohydrolase_Mn_BS"/>
</dbReference>
<dbReference type="PIRSF" id="PIRSF036979">
    <property type="entry name" value="Arginase"/>
    <property type="match status" value="1"/>
</dbReference>
<keyword evidence="3 5" id="KW-0378">Hydrolase</keyword>
<dbReference type="RefSeq" id="XP_002841623.1">
    <property type="nucleotide sequence ID" value="XM_002841577.1"/>
</dbReference>